<dbReference type="GO" id="GO:0004803">
    <property type="term" value="F:transposase activity"/>
    <property type="evidence" value="ECO:0007669"/>
    <property type="project" value="InterPro"/>
</dbReference>
<feature type="domain" description="Transposase IS200-like" evidence="2">
    <location>
        <begin position="9"/>
        <end position="124"/>
    </location>
</feature>
<dbReference type="PANTHER" id="PTHR34322">
    <property type="entry name" value="TRANSPOSASE, Y1_TNP DOMAIN-CONTAINING"/>
    <property type="match status" value="1"/>
</dbReference>
<dbReference type="InterPro" id="IPR036515">
    <property type="entry name" value="Transposase_17_sf"/>
</dbReference>
<feature type="region of interest" description="Disordered" evidence="1">
    <location>
        <begin position="190"/>
        <end position="220"/>
    </location>
</feature>
<proteinExistence type="predicted"/>
<dbReference type="AlphaFoldDB" id="A0A6J6ZWM3"/>
<dbReference type="Pfam" id="PF01797">
    <property type="entry name" value="Y1_Tnp"/>
    <property type="match status" value="1"/>
</dbReference>
<evidence type="ECO:0000313" key="3">
    <source>
        <dbReference type="EMBL" id="CAB4824932.1"/>
    </source>
</evidence>
<dbReference type="InterPro" id="IPR002686">
    <property type="entry name" value="Transposase_17"/>
</dbReference>
<gene>
    <name evidence="3" type="ORF">UFOPK3124_01255</name>
</gene>
<reference evidence="3" key="1">
    <citation type="submission" date="2020-05" db="EMBL/GenBank/DDBJ databases">
        <authorList>
            <person name="Chiriac C."/>
            <person name="Salcher M."/>
            <person name="Ghai R."/>
            <person name="Kavagutti S V."/>
        </authorList>
    </citation>
    <scope>NUCLEOTIDE SEQUENCE</scope>
</reference>
<dbReference type="SMART" id="SM01321">
    <property type="entry name" value="Y1_Tnp"/>
    <property type="match status" value="1"/>
</dbReference>
<organism evidence="3">
    <name type="scientific">freshwater metagenome</name>
    <dbReference type="NCBI Taxonomy" id="449393"/>
    <lineage>
        <taxon>unclassified sequences</taxon>
        <taxon>metagenomes</taxon>
        <taxon>ecological metagenomes</taxon>
    </lineage>
</organism>
<dbReference type="GO" id="GO:0003677">
    <property type="term" value="F:DNA binding"/>
    <property type="evidence" value="ECO:0007669"/>
    <property type="project" value="InterPro"/>
</dbReference>
<protein>
    <submittedName>
        <fullName evidence="3">Unannotated protein</fullName>
    </submittedName>
</protein>
<dbReference type="GO" id="GO:0006313">
    <property type="term" value="P:DNA transposition"/>
    <property type="evidence" value="ECO:0007669"/>
    <property type="project" value="InterPro"/>
</dbReference>
<dbReference type="PANTHER" id="PTHR34322:SF2">
    <property type="entry name" value="TRANSPOSASE IS200-LIKE DOMAIN-CONTAINING PROTEIN"/>
    <property type="match status" value="1"/>
</dbReference>
<evidence type="ECO:0000256" key="1">
    <source>
        <dbReference type="SAM" id="MobiDB-lite"/>
    </source>
</evidence>
<sequence length="220" mass="25366">MPRTSRASAADYCYHVLNRGNGRAEVFHDAEDYESFLELIGAACQRLPMRVLGWCLMPNHFHLTLRPHQDGDLSRWMQWLTTSQVRRYRTRHGSIGHLWQGRFKAFPCQDDSHFLTVLRYVERNALRAGLVNKAEEWKFGSLYAGLNGSGKIELDSSRQPRDADWTARVNRPMTEKELSALRHSVRRGTPFGTKAWTSRTAENLGLESTLRPQGRPRKVE</sequence>
<dbReference type="Gene3D" id="3.30.70.1290">
    <property type="entry name" value="Transposase IS200-like"/>
    <property type="match status" value="1"/>
</dbReference>
<name>A0A6J6ZWM3_9ZZZZ</name>
<evidence type="ECO:0000259" key="2">
    <source>
        <dbReference type="SMART" id="SM01321"/>
    </source>
</evidence>
<dbReference type="SUPFAM" id="SSF143422">
    <property type="entry name" value="Transposase IS200-like"/>
    <property type="match status" value="1"/>
</dbReference>
<dbReference type="EMBL" id="CAFAAY010000152">
    <property type="protein sequence ID" value="CAB4824932.1"/>
    <property type="molecule type" value="Genomic_DNA"/>
</dbReference>
<accession>A0A6J6ZWM3</accession>